<keyword evidence="4" id="KW-1185">Reference proteome</keyword>
<sequence length="241" mass="27533">MEEALSDHTPLKLSFPHCPTRIQYEKILKSFISFIKQQSMFNWINFGDTWSSFFFIKIKQRKMTKYIYSLNDNDGHSVEDFNKVASIIVQFYWILLRQQIISRNPINLESLSNANTRTAIFSIPNTKSQGPNEYPSEFCKAAWKEIGPMYGRNNGTTIQGQTLVDTRRKSAWLWKSINRDVKAQGDGDGRLPNKENTLYQQGGVGFGVSAGRLSESQERTEKETDGKSRAMHMGGENAQSL</sequence>
<keyword evidence="1" id="KW-0238">DNA-binding</keyword>
<gene>
    <name evidence="3" type="ORF">Cgig2_003534</name>
</gene>
<proteinExistence type="predicted"/>
<comment type="caution">
    <text evidence="3">The sequence shown here is derived from an EMBL/GenBank/DDBJ whole genome shotgun (WGS) entry which is preliminary data.</text>
</comment>
<dbReference type="Proteomes" id="UP001153076">
    <property type="component" value="Unassembled WGS sequence"/>
</dbReference>
<feature type="region of interest" description="Disordered" evidence="2">
    <location>
        <begin position="208"/>
        <end position="241"/>
    </location>
</feature>
<dbReference type="AlphaFoldDB" id="A0A9Q1GI16"/>
<feature type="compositionally biased region" description="Basic and acidic residues" evidence="2">
    <location>
        <begin position="215"/>
        <end position="228"/>
    </location>
</feature>
<evidence type="ECO:0000313" key="4">
    <source>
        <dbReference type="Proteomes" id="UP001153076"/>
    </source>
</evidence>
<dbReference type="InterPro" id="IPR010998">
    <property type="entry name" value="Integrase_recombinase_N"/>
</dbReference>
<evidence type="ECO:0000313" key="3">
    <source>
        <dbReference type="EMBL" id="KAJ8421061.1"/>
    </source>
</evidence>
<evidence type="ECO:0000256" key="2">
    <source>
        <dbReference type="SAM" id="MobiDB-lite"/>
    </source>
</evidence>
<evidence type="ECO:0000256" key="1">
    <source>
        <dbReference type="ARBA" id="ARBA00023125"/>
    </source>
</evidence>
<dbReference type="GO" id="GO:0003677">
    <property type="term" value="F:DNA binding"/>
    <property type="evidence" value="ECO:0007669"/>
    <property type="project" value="UniProtKB-KW"/>
</dbReference>
<organism evidence="3 4">
    <name type="scientific">Carnegiea gigantea</name>
    <dbReference type="NCBI Taxonomy" id="171969"/>
    <lineage>
        <taxon>Eukaryota</taxon>
        <taxon>Viridiplantae</taxon>
        <taxon>Streptophyta</taxon>
        <taxon>Embryophyta</taxon>
        <taxon>Tracheophyta</taxon>
        <taxon>Spermatophyta</taxon>
        <taxon>Magnoliopsida</taxon>
        <taxon>eudicotyledons</taxon>
        <taxon>Gunneridae</taxon>
        <taxon>Pentapetalae</taxon>
        <taxon>Caryophyllales</taxon>
        <taxon>Cactineae</taxon>
        <taxon>Cactaceae</taxon>
        <taxon>Cactoideae</taxon>
        <taxon>Echinocereeae</taxon>
        <taxon>Carnegiea</taxon>
    </lineage>
</organism>
<protein>
    <submittedName>
        <fullName evidence="3">Uncharacterized protein</fullName>
    </submittedName>
</protein>
<reference evidence="3" key="1">
    <citation type="submission" date="2022-04" db="EMBL/GenBank/DDBJ databases">
        <title>Carnegiea gigantea Genome sequencing and assembly v2.</title>
        <authorList>
            <person name="Copetti D."/>
            <person name="Sanderson M.J."/>
            <person name="Burquez A."/>
            <person name="Wojciechowski M.F."/>
        </authorList>
    </citation>
    <scope>NUCLEOTIDE SEQUENCE</scope>
    <source>
        <strain evidence="3">SGP5-SGP5p</strain>
        <tissue evidence="3">Aerial part</tissue>
    </source>
</reference>
<dbReference type="Gene3D" id="1.10.150.130">
    <property type="match status" value="1"/>
</dbReference>
<name>A0A9Q1GI16_9CARY</name>
<accession>A0A9Q1GI16</accession>
<dbReference type="OrthoDB" id="1934719at2759"/>
<dbReference type="EMBL" id="JAKOGI010002945">
    <property type="protein sequence ID" value="KAJ8421061.1"/>
    <property type="molecule type" value="Genomic_DNA"/>
</dbReference>